<feature type="compositionally biased region" description="Low complexity" evidence="10">
    <location>
        <begin position="217"/>
        <end position="245"/>
    </location>
</feature>
<feature type="compositionally biased region" description="Low complexity" evidence="10">
    <location>
        <begin position="434"/>
        <end position="447"/>
    </location>
</feature>
<sequence length="1275" mass="142849">MSDINTARSSFDHAGFEKFMNASSDSLSDPSSPRKKPGRRVRAAGGGSKKRAAGGKRAKAEEKPWWDQGGGGGGGFDVNSSGGSSEVAQLGTGKSFLRQTRETPQGRAPRLDDTLQQSGVASIGRVEDSDDFALEAEEDPQQRLRRAPAATDDDELRLQLTRSSLGDSETPAAPPMRGYAGNSRDADDLTTMDTESAAAADPSTGGLAGFKGKPSMLSKVSLLESLDSSSQQLQQQQTSAAQQPQEQHHGDTLHSQTDISAVRDAYKRRLDTLEESTDQRHSKATTGFFASGLNSLPSDQIPEPGQQQQQQQQSGTVGGAMTATAPSATQSFGMQVIRPTNKTEQKEMSIDDLLAEHDEVLTARPDSQRHPQLTPSPPPSPQQQQQQQPQAAQRRHRQAAFDETKIVANPKVVRPPRAPAAAAAAGDAPKRPQKQQQKPAAGKTKQPAGPPPQSLKFGHVKSSGYGRGGQAQHQRPQSMPAQASQQQQQPQKQRQSQQVQQQQQQHQQYLREELDEWRDLLRAEKAHRVKLESDLRLMELERAKEAEAARRKHEQEVQQLRQEICTLEARLEVEPQQQQQQQQQQSVWRLVKQRPLGPDVTREEVDQLTNQMREQEELLAGYQKENERLYAELKSAKASGKGLADALSGQKLQLEQELREAREQLERQEVQLRSRLPQQPGPSAGPVSNAGPLLQQQERCAQLEAELRACRRRLDEALAESSSCQRNRLELQQQLDRLTRERLVAADQLTAAKSVRGVELEKMREQYETEIDRLQRKVTWFVENQRLVDKDQAKLREQSAAIAELRDRLEASEKQRLELLNRRRKRQGGKAVDGGDFENDDGGGSAARIKDLERQVRELESILTATRRRGDAVADSLAGAVGPASSNATREHLERRCRELEARLSERESAEVRSLRALRQRYEAAKEDYESRIQVLESDLKRFKDAQGRPHGSLTSLQRELEALRVRHREKMLEKDREIERVRAEAASEAAQTQNERRALARAEALQRELREKQAELDRARREREADKDREKQAYSAKLQTAVEKHQRQTDGLRQQLVAMETSLASARAELATERNLVVESRRRADAKLAEVAAAHKRELDRLVAEHAKTFAESRVAELQARLDSQEAVIEHLKAQTAASSSAAEPAEQLRQRERELAAEVAELRAVLADERGAHTPQMRQFVALRDRIKQLEARHVERERGVEQLLRETRAAARSDAQAEVTRWRQLAETRARQIDQFRAELDLILEVLRELQRRGVSLPVPPGLKDTLSGLSG</sequence>
<feature type="compositionally biased region" description="Low complexity" evidence="10">
    <location>
        <begin position="382"/>
        <end position="392"/>
    </location>
</feature>
<evidence type="ECO:0000256" key="8">
    <source>
        <dbReference type="ARBA" id="ARBA00023212"/>
    </source>
</evidence>
<evidence type="ECO:0000256" key="1">
    <source>
        <dbReference type="ARBA" id="ARBA00004114"/>
    </source>
</evidence>
<dbReference type="GO" id="GO:0005814">
    <property type="term" value="C:centriole"/>
    <property type="evidence" value="ECO:0007669"/>
    <property type="project" value="UniProtKB-SubCell"/>
</dbReference>
<name>A0A267EYP3_9PLAT</name>
<keyword evidence="7 9" id="KW-0175">Coiled coil</keyword>
<keyword evidence="6" id="KW-0970">Cilium biogenesis/degradation</keyword>
<keyword evidence="12" id="KW-1185">Reference proteome</keyword>
<feature type="region of interest" description="Disordered" evidence="10">
    <location>
        <begin position="1014"/>
        <end position="1034"/>
    </location>
</feature>
<dbReference type="GO" id="GO:0060271">
    <property type="term" value="P:cilium assembly"/>
    <property type="evidence" value="ECO:0007669"/>
    <property type="project" value="TreeGrafter"/>
</dbReference>
<feature type="compositionally biased region" description="Low complexity" evidence="10">
    <location>
        <begin position="474"/>
        <end position="508"/>
    </location>
</feature>
<dbReference type="Proteomes" id="UP000215902">
    <property type="component" value="Unassembled WGS sequence"/>
</dbReference>
<proteinExistence type="inferred from homology"/>
<feature type="coiled-coil region" evidence="9">
    <location>
        <begin position="543"/>
        <end position="570"/>
    </location>
</feature>
<dbReference type="PANTHER" id="PTHR34031:SF1">
    <property type="entry name" value="CENTROSOMAL PROTEIN OF 162 KDA"/>
    <property type="match status" value="1"/>
</dbReference>
<feature type="region of interest" description="Disordered" evidence="10">
    <location>
        <begin position="21"/>
        <end position="509"/>
    </location>
</feature>
<feature type="compositionally biased region" description="Basic and acidic residues" evidence="10">
    <location>
        <begin position="341"/>
        <end position="369"/>
    </location>
</feature>
<feature type="coiled-coil region" evidence="9">
    <location>
        <begin position="1109"/>
        <end position="1209"/>
    </location>
</feature>
<evidence type="ECO:0000256" key="5">
    <source>
        <dbReference type="ARBA" id="ARBA00022701"/>
    </source>
</evidence>
<keyword evidence="8" id="KW-0206">Cytoskeleton</keyword>
<reference evidence="11 12" key="1">
    <citation type="submission" date="2017-06" db="EMBL/GenBank/DDBJ databases">
        <title>A platform for efficient transgenesis in Macrostomum lignano, a flatworm model organism for stem cell research.</title>
        <authorList>
            <person name="Berezikov E."/>
        </authorList>
    </citation>
    <scope>NUCLEOTIDE SEQUENCE [LARGE SCALE GENOMIC DNA]</scope>
    <source>
        <strain evidence="11">DV1</strain>
        <tissue evidence="11">Whole organism</tissue>
    </source>
</reference>
<dbReference type="STRING" id="282301.A0A267EYP3"/>
<gene>
    <name evidence="11" type="ORF">BOX15_Mlig016308g1</name>
</gene>
<dbReference type="PANTHER" id="PTHR34031">
    <property type="entry name" value="CENTROSOMAL PROTEIN OF 162 KDA"/>
    <property type="match status" value="1"/>
</dbReference>
<dbReference type="OrthoDB" id="2157184at2759"/>
<evidence type="ECO:0000256" key="10">
    <source>
        <dbReference type="SAM" id="MobiDB-lite"/>
    </source>
</evidence>
<evidence type="ECO:0000313" key="12">
    <source>
        <dbReference type="Proteomes" id="UP000215902"/>
    </source>
</evidence>
<dbReference type="EMBL" id="NIVC01001588">
    <property type="protein sequence ID" value="PAA66114.1"/>
    <property type="molecule type" value="Genomic_DNA"/>
</dbReference>
<feature type="compositionally biased region" description="Polar residues" evidence="10">
    <location>
        <begin position="324"/>
        <end position="340"/>
    </location>
</feature>
<evidence type="ECO:0000256" key="7">
    <source>
        <dbReference type="ARBA" id="ARBA00023054"/>
    </source>
</evidence>
<evidence type="ECO:0000256" key="9">
    <source>
        <dbReference type="SAM" id="Coils"/>
    </source>
</evidence>
<dbReference type="GO" id="GO:0005879">
    <property type="term" value="C:axonemal microtubule"/>
    <property type="evidence" value="ECO:0007669"/>
    <property type="project" value="TreeGrafter"/>
</dbReference>
<evidence type="ECO:0000256" key="3">
    <source>
        <dbReference type="ARBA" id="ARBA00021406"/>
    </source>
</evidence>
<feature type="compositionally biased region" description="Basic residues" evidence="10">
    <location>
        <begin position="33"/>
        <end position="57"/>
    </location>
</feature>
<feature type="compositionally biased region" description="Basic and acidic residues" evidence="10">
    <location>
        <begin position="1014"/>
        <end position="1033"/>
    </location>
</feature>
<evidence type="ECO:0000256" key="2">
    <source>
        <dbReference type="ARBA" id="ARBA00009485"/>
    </source>
</evidence>
<feature type="region of interest" description="Disordered" evidence="10">
    <location>
        <begin position="821"/>
        <end position="846"/>
    </location>
</feature>
<feature type="compositionally biased region" description="Basic and acidic residues" evidence="10">
    <location>
        <begin position="264"/>
        <end position="281"/>
    </location>
</feature>
<organism evidence="11 12">
    <name type="scientific">Macrostomum lignano</name>
    <dbReference type="NCBI Taxonomy" id="282301"/>
    <lineage>
        <taxon>Eukaryota</taxon>
        <taxon>Metazoa</taxon>
        <taxon>Spiralia</taxon>
        <taxon>Lophotrochozoa</taxon>
        <taxon>Platyhelminthes</taxon>
        <taxon>Rhabditophora</taxon>
        <taxon>Macrostomorpha</taxon>
        <taxon>Macrostomida</taxon>
        <taxon>Macrostomidae</taxon>
        <taxon>Macrostomum</taxon>
    </lineage>
</organism>
<keyword evidence="5" id="KW-0493">Microtubule</keyword>
<keyword evidence="4" id="KW-0963">Cytoplasm</keyword>
<evidence type="ECO:0000256" key="4">
    <source>
        <dbReference type="ARBA" id="ARBA00022490"/>
    </source>
</evidence>
<feature type="compositionally biased region" description="Acidic residues" evidence="10">
    <location>
        <begin position="128"/>
        <end position="139"/>
    </location>
</feature>
<evidence type="ECO:0000313" key="11">
    <source>
        <dbReference type="EMBL" id="PAA66114.1"/>
    </source>
</evidence>
<comment type="subcellular location">
    <subcellularLocation>
        <location evidence="1">Cytoplasm</location>
        <location evidence="1">Cytoskeleton</location>
        <location evidence="1">Microtubule organizing center</location>
        <location evidence="1">Centrosome</location>
        <location evidence="1">Centriole</location>
    </subcellularLocation>
</comment>
<dbReference type="InterPro" id="IPR038774">
    <property type="entry name" value="CEP162-like"/>
</dbReference>
<comment type="caution">
    <text evidence="11">The sequence shown here is derived from an EMBL/GenBank/DDBJ whole genome shotgun (WGS) entry which is preliminary data.</text>
</comment>
<protein>
    <recommendedName>
        <fullName evidence="3">Centrosomal protein of 162 kDa</fullName>
    </recommendedName>
</protein>
<dbReference type="AlphaFoldDB" id="A0A267EYP3"/>
<comment type="similarity">
    <text evidence="2">Belongs to the CEP162 family.</text>
</comment>
<accession>A0A267EYP3</accession>
<evidence type="ECO:0000256" key="6">
    <source>
        <dbReference type="ARBA" id="ARBA00022794"/>
    </source>
</evidence>